<name>A0ABN2CIL7_9ACTN</name>
<sequence>MGGFAGVVGLPTDGYSYMKSRRVFTAGTMLLATAAASVAVVTPAQAGGPPQSGGYYSSLEHCLGQGRWQLETRPRDWSRYYCTAVGPAAEDPWQLWLVPR</sequence>
<dbReference type="Proteomes" id="UP001501705">
    <property type="component" value="Unassembled WGS sequence"/>
</dbReference>
<evidence type="ECO:0000313" key="1">
    <source>
        <dbReference type="EMBL" id="GAA1559338.1"/>
    </source>
</evidence>
<accession>A0ABN2CIL7</accession>
<proteinExistence type="predicted"/>
<evidence type="ECO:0000313" key="2">
    <source>
        <dbReference type="Proteomes" id="UP001501705"/>
    </source>
</evidence>
<evidence type="ECO:0008006" key="3">
    <source>
        <dbReference type="Google" id="ProtNLM"/>
    </source>
</evidence>
<organism evidence="1 2">
    <name type="scientific">Kribbella hippodromi</name>
    <dbReference type="NCBI Taxonomy" id="434347"/>
    <lineage>
        <taxon>Bacteria</taxon>
        <taxon>Bacillati</taxon>
        <taxon>Actinomycetota</taxon>
        <taxon>Actinomycetes</taxon>
        <taxon>Propionibacteriales</taxon>
        <taxon>Kribbellaceae</taxon>
        <taxon>Kribbella</taxon>
    </lineage>
</organism>
<keyword evidence="2" id="KW-1185">Reference proteome</keyword>
<gene>
    <name evidence="1" type="ORF">GCM10009804_15220</name>
</gene>
<comment type="caution">
    <text evidence="1">The sequence shown here is derived from an EMBL/GenBank/DDBJ whole genome shotgun (WGS) entry which is preliminary data.</text>
</comment>
<dbReference type="EMBL" id="BAAAPH010000004">
    <property type="protein sequence ID" value="GAA1559338.1"/>
    <property type="molecule type" value="Genomic_DNA"/>
</dbReference>
<protein>
    <recommendedName>
        <fullName evidence="3">Chitin-binding type-3 domain-containing protein</fullName>
    </recommendedName>
</protein>
<reference evidence="1 2" key="1">
    <citation type="journal article" date="2019" name="Int. J. Syst. Evol. Microbiol.">
        <title>The Global Catalogue of Microorganisms (GCM) 10K type strain sequencing project: providing services to taxonomists for standard genome sequencing and annotation.</title>
        <authorList>
            <consortium name="The Broad Institute Genomics Platform"/>
            <consortium name="The Broad Institute Genome Sequencing Center for Infectious Disease"/>
            <person name="Wu L."/>
            <person name="Ma J."/>
        </authorList>
    </citation>
    <scope>NUCLEOTIDE SEQUENCE [LARGE SCALE GENOMIC DNA]</scope>
    <source>
        <strain evidence="1 2">JCM 15572</strain>
    </source>
</reference>